<sequence>MLIHGKQYLSTFRERIGEATVASIAVAFWGRGAESVFKEWRGDKLRIICNLALGGTNPKAVKEIMAIPNVEVRQCDELHAKVILTDNALIVGSANISSNGLGLEDDEAAKFHEVGVLTKEVALLKEGQHWFDALWPKAQEISDSDLRKAADAWKRRRQTRPILAKNRSRLLLDQPPNSLRDRAVFLVVYRSSISQKAAEALRFQKARLQGTSSEIPHDKLDIYEEWEAGTLPLDREDILIPVYWGARGKITVEKPQRPLPELQSHYVSDDGEVSLDFSVQLSEDRVLGYTFGSEDRKNLASDIRPWLESLGITPDDGRSVPLYDYLKWRTR</sequence>
<dbReference type="OrthoDB" id="6933556at2"/>
<dbReference type="AlphaFoldDB" id="A0A5B7ZRA6"/>
<evidence type="ECO:0000259" key="1">
    <source>
        <dbReference type="PROSITE" id="PS50035"/>
    </source>
</evidence>
<dbReference type="CDD" id="cd09117">
    <property type="entry name" value="PLDc_Bfil_DEXD_like"/>
    <property type="match status" value="1"/>
</dbReference>
<dbReference type="PROSITE" id="PS50035">
    <property type="entry name" value="PLD"/>
    <property type="match status" value="1"/>
</dbReference>
<dbReference type="Proteomes" id="UP000308149">
    <property type="component" value="Chromosome"/>
</dbReference>
<dbReference type="InterPro" id="IPR025202">
    <property type="entry name" value="PLD-like_dom"/>
</dbReference>
<dbReference type="SUPFAM" id="SSF56024">
    <property type="entry name" value="Phospholipase D/nuclease"/>
    <property type="match status" value="1"/>
</dbReference>
<gene>
    <name evidence="2" type="ORF">FHQ07_06590</name>
</gene>
<evidence type="ECO:0000313" key="2">
    <source>
        <dbReference type="EMBL" id="QDA57006.1"/>
    </source>
</evidence>
<organism evidence="2 3">
    <name type="scientific">Thermomonas aquatica</name>
    <dbReference type="NCBI Taxonomy" id="2202149"/>
    <lineage>
        <taxon>Bacteria</taxon>
        <taxon>Pseudomonadati</taxon>
        <taxon>Pseudomonadota</taxon>
        <taxon>Gammaproteobacteria</taxon>
        <taxon>Lysobacterales</taxon>
        <taxon>Lysobacteraceae</taxon>
        <taxon>Thermomonas</taxon>
    </lineage>
</organism>
<dbReference type="Gene3D" id="3.30.870.10">
    <property type="entry name" value="Endonuclease Chain A"/>
    <property type="match status" value="1"/>
</dbReference>
<evidence type="ECO:0000313" key="3">
    <source>
        <dbReference type="Proteomes" id="UP000308149"/>
    </source>
</evidence>
<dbReference type="GO" id="GO:0006793">
    <property type="term" value="P:phosphorus metabolic process"/>
    <property type="evidence" value="ECO:0007669"/>
    <property type="project" value="UniProtKB-ARBA"/>
</dbReference>
<dbReference type="InterPro" id="IPR001736">
    <property type="entry name" value="PLipase_D/transphosphatidylase"/>
</dbReference>
<keyword evidence="3" id="KW-1185">Reference proteome</keyword>
<dbReference type="Pfam" id="PF13091">
    <property type="entry name" value="PLDc_2"/>
    <property type="match status" value="1"/>
</dbReference>
<dbReference type="KEGG" id="thes:FHQ07_06590"/>
<proteinExistence type="predicted"/>
<protein>
    <recommendedName>
        <fullName evidence="1">PLD phosphodiesterase domain-containing protein</fullName>
    </recommendedName>
</protein>
<dbReference type="RefSeq" id="WP_139716058.1">
    <property type="nucleotide sequence ID" value="NZ_CP040871.1"/>
</dbReference>
<reference evidence="2 3" key="1">
    <citation type="submission" date="2019-06" db="EMBL/GenBank/DDBJ databases">
        <title>Thermomonas aquatica sp. nov., isolated from an industrial wastewater treatment plant.</title>
        <authorList>
            <person name="Jeon J.H."/>
            <person name="Park D.-S."/>
        </authorList>
    </citation>
    <scope>NUCLEOTIDE SEQUENCE [LARGE SCALE GENOMIC DNA]</scope>
    <source>
        <strain evidence="2 3">SY21</strain>
    </source>
</reference>
<name>A0A5B7ZRA6_9GAMM</name>
<feature type="domain" description="PLD phosphodiesterase" evidence="1">
    <location>
        <begin position="78"/>
        <end position="100"/>
    </location>
</feature>
<dbReference type="EMBL" id="CP040871">
    <property type="protein sequence ID" value="QDA57006.1"/>
    <property type="molecule type" value="Genomic_DNA"/>
</dbReference>
<dbReference type="GO" id="GO:0003824">
    <property type="term" value="F:catalytic activity"/>
    <property type="evidence" value="ECO:0007669"/>
    <property type="project" value="InterPro"/>
</dbReference>
<accession>A0A5B7ZRA6</accession>